<feature type="transmembrane region" description="Helical" evidence="1">
    <location>
        <begin position="105"/>
        <end position="126"/>
    </location>
</feature>
<name>A0A3A4ZCX8_UNCKA</name>
<evidence type="ECO:0000313" key="3">
    <source>
        <dbReference type="Proteomes" id="UP000265540"/>
    </source>
</evidence>
<proteinExistence type="predicted"/>
<sequence length="218" mass="25237">MKNLKILQLDQVPHIDTIVSIFEIVVLLAIYFYGPRTNNVTEMMFSMGSYFISLIVILLLFVFTLIQQNPYGANNLSDAPEMSYKAFVETFNIFKIRWLVLGFRMIVFVVFPVMFPLIFIILYGIGREPILMGLWVSWFAISEFIPIAFILKVAADPGTTRLQFFLLAVILAIPVFFDRGLISYIRPTDTLRFVSLLPYLYIWIVPIFNTVVKRPKNI</sequence>
<feature type="transmembrane region" description="Helical" evidence="1">
    <location>
        <begin position="45"/>
        <end position="66"/>
    </location>
</feature>
<feature type="transmembrane region" description="Helical" evidence="1">
    <location>
        <begin position="163"/>
        <end position="185"/>
    </location>
</feature>
<feature type="transmembrane region" description="Helical" evidence="1">
    <location>
        <begin position="12"/>
        <end position="33"/>
    </location>
</feature>
<comment type="caution">
    <text evidence="2">The sequence shown here is derived from an EMBL/GenBank/DDBJ whole genome shotgun (WGS) entry which is preliminary data.</text>
</comment>
<keyword evidence="1" id="KW-1133">Transmembrane helix</keyword>
<dbReference type="EMBL" id="QZJF01000016">
    <property type="protein sequence ID" value="RJR27089.1"/>
    <property type="molecule type" value="Genomic_DNA"/>
</dbReference>
<feature type="transmembrane region" description="Helical" evidence="1">
    <location>
        <begin position="191"/>
        <end position="212"/>
    </location>
</feature>
<dbReference type="Proteomes" id="UP000265540">
    <property type="component" value="Unassembled WGS sequence"/>
</dbReference>
<feature type="transmembrane region" description="Helical" evidence="1">
    <location>
        <begin position="132"/>
        <end position="151"/>
    </location>
</feature>
<reference evidence="2 3" key="1">
    <citation type="journal article" date="2017" name="ISME J.">
        <title>Energy and carbon metabolisms in a deep terrestrial subsurface fluid microbial community.</title>
        <authorList>
            <person name="Momper L."/>
            <person name="Jungbluth S.P."/>
            <person name="Lee M.D."/>
            <person name="Amend J.P."/>
        </authorList>
    </citation>
    <scope>NUCLEOTIDE SEQUENCE [LARGE SCALE GENOMIC DNA]</scope>
    <source>
        <strain evidence="2">SURF_46</strain>
    </source>
</reference>
<evidence type="ECO:0000313" key="2">
    <source>
        <dbReference type="EMBL" id="RJR27089.1"/>
    </source>
</evidence>
<organism evidence="2 3">
    <name type="scientific">candidate division WWE3 bacterium</name>
    <dbReference type="NCBI Taxonomy" id="2053526"/>
    <lineage>
        <taxon>Bacteria</taxon>
        <taxon>Katanobacteria</taxon>
    </lineage>
</organism>
<accession>A0A3A4ZCX8</accession>
<dbReference type="AlphaFoldDB" id="A0A3A4ZCX8"/>
<protein>
    <submittedName>
        <fullName evidence="2">Uncharacterized protein</fullName>
    </submittedName>
</protein>
<gene>
    <name evidence="2" type="ORF">C4561_02895</name>
</gene>
<keyword evidence="1" id="KW-0472">Membrane</keyword>
<keyword evidence="1" id="KW-0812">Transmembrane</keyword>
<evidence type="ECO:0000256" key="1">
    <source>
        <dbReference type="SAM" id="Phobius"/>
    </source>
</evidence>